<dbReference type="GO" id="GO:0097367">
    <property type="term" value="F:carbohydrate derivative binding"/>
    <property type="evidence" value="ECO:0007669"/>
    <property type="project" value="InterPro"/>
</dbReference>
<name>A0A387BP69_9LACT</name>
<dbReference type="KEGG" id="lact:D7I46_04035"/>
<dbReference type="PANTHER" id="PTHR30514:SF1">
    <property type="entry name" value="HTH-TYPE TRANSCRIPTIONAL REGULATOR HEXR-RELATED"/>
    <property type="match status" value="1"/>
</dbReference>
<dbReference type="GO" id="GO:0003700">
    <property type="term" value="F:DNA-binding transcription factor activity"/>
    <property type="evidence" value="ECO:0007669"/>
    <property type="project" value="InterPro"/>
</dbReference>
<evidence type="ECO:0000256" key="1">
    <source>
        <dbReference type="ARBA" id="ARBA00023015"/>
    </source>
</evidence>
<dbReference type="PROSITE" id="PS51071">
    <property type="entry name" value="HTH_RPIR"/>
    <property type="match status" value="1"/>
</dbReference>
<dbReference type="InterPro" id="IPR001347">
    <property type="entry name" value="SIS_dom"/>
</dbReference>
<dbReference type="SUPFAM" id="SSF53697">
    <property type="entry name" value="SIS domain"/>
    <property type="match status" value="1"/>
</dbReference>
<sequence length="238" mass="27955">MLNFDDRVQNIKYKMTLNEEELTDYIKKNIQSVSQMKIITLANELCIAPNTITRFCAKLGYENFSELKLCLKYETEDNISRGQRYILNKNFDLIDAVREKKVADMMAKARAVNFYALEQTGLLLKVSVNNFYVWESKFQIFEYQNEIETRIKLNSDEIFFFVSLTGENQYIIELAKYAKNNNHKVISLTDLSDNTLSKISDVSLYCYTKKHKINDYDVTDKTPIMIIMYSLFLTFCKI</sequence>
<dbReference type="InterPro" id="IPR035472">
    <property type="entry name" value="RpiR-like_SIS"/>
</dbReference>
<dbReference type="OrthoDB" id="1648815at2"/>
<dbReference type="Proteomes" id="UP000269374">
    <property type="component" value="Chromosome"/>
</dbReference>
<dbReference type="SUPFAM" id="SSF46689">
    <property type="entry name" value="Homeodomain-like"/>
    <property type="match status" value="1"/>
</dbReference>
<gene>
    <name evidence="5" type="ORF">D7I46_04035</name>
</gene>
<dbReference type="InterPro" id="IPR036388">
    <property type="entry name" value="WH-like_DNA-bd_sf"/>
</dbReference>
<dbReference type="CDD" id="cd05013">
    <property type="entry name" value="SIS_RpiR"/>
    <property type="match status" value="1"/>
</dbReference>
<dbReference type="Pfam" id="PF01418">
    <property type="entry name" value="HTH_6"/>
    <property type="match status" value="1"/>
</dbReference>
<dbReference type="Gene3D" id="1.10.10.10">
    <property type="entry name" value="Winged helix-like DNA-binding domain superfamily/Winged helix DNA-binding domain"/>
    <property type="match status" value="1"/>
</dbReference>
<evidence type="ECO:0000256" key="2">
    <source>
        <dbReference type="ARBA" id="ARBA00023125"/>
    </source>
</evidence>
<dbReference type="Gene3D" id="3.40.50.10490">
    <property type="entry name" value="Glucose-6-phosphate isomerase like protein, domain 1"/>
    <property type="match status" value="1"/>
</dbReference>
<dbReference type="Pfam" id="PF01380">
    <property type="entry name" value="SIS"/>
    <property type="match status" value="1"/>
</dbReference>
<evidence type="ECO:0000313" key="5">
    <source>
        <dbReference type="EMBL" id="AYG00331.1"/>
    </source>
</evidence>
<dbReference type="PANTHER" id="PTHR30514">
    <property type="entry name" value="GLUCOKINASE"/>
    <property type="match status" value="1"/>
</dbReference>
<dbReference type="AlphaFoldDB" id="A0A387BP69"/>
<evidence type="ECO:0000256" key="3">
    <source>
        <dbReference type="ARBA" id="ARBA00023163"/>
    </source>
</evidence>
<keyword evidence="6" id="KW-1185">Reference proteome</keyword>
<reference evidence="5 6" key="1">
    <citation type="submission" date="2018-09" db="EMBL/GenBank/DDBJ databases">
        <title>Genome sequencing of strain 1JSPR-7.</title>
        <authorList>
            <person name="Heo J."/>
            <person name="Kim S.-J."/>
            <person name="Kwon S.-W."/>
        </authorList>
    </citation>
    <scope>NUCLEOTIDE SEQUENCE [LARGE SCALE GENOMIC DNA]</scope>
    <source>
        <strain evidence="5 6">1JSPR-7</strain>
    </source>
</reference>
<evidence type="ECO:0000259" key="4">
    <source>
        <dbReference type="PROSITE" id="PS51071"/>
    </source>
</evidence>
<keyword evidence="2" id="KW-0238">DNA-binding</keyword>
<proteinExistence type="predicted"/>
<dbReference type="RefSeq" id="WP_120771719.1">
    <property type="nucleotide sequence ID" value="NZ_CP032627.1"/>
</dbReference>
<dbReference type="InterPro" id="IPR046348">
    <property type="entry name" value="SIS_dom_sf"/>
</dbReference>
<dbReference type="EMBL" id="CP032627">
    <property type="protein sequence ID" value="AYG00331.1"/>
    <property type="molecule type" value="Genomic_DNA"/>
</dbReference>
<keyword evidence="1" id="KW-0805">Transcription regulation</keyword>
<feature type="domain" description="HTH rpiR-type" evidence="4">
    <location>
        <begin position="2"/>
        <end position="78"/>
    </location>
</feature>
<keyword evidence="3" id="KW-0804">Transcription</keyword>
<organism evidence="5 6">
    <name type="scientific">Lactococcus allomyrinae</name>
    <dbReference type="NCBI Taxonomy" id="2419773"/>
    <lineage>
        <taxon>Bacteria</taxon>
        <taxon>Bacillati</taxon>
        <taxon>Bacillota</taxon>
        <taxon>Bacilli</taxon>
        <taxon>Lactobacillales</taxon>
        <taxon>Streptococcaceae</taxon>
        <taxon>Lactococcus</taxon>
    </lineage>
</organism>
<dbReference type="GO" id="GO:0003677">
    <property type="term" value="F:DNA binding"/>
    <property type="evidence" value="ECO:0007669"/>
    <property type="project" value="UniProtKB-KW"/>
</dbReference>
<accession>A0A387BP69</accession>
<protein>
    <submittedName>
        <fullName evidence="5">MurR/RpiR family transcriptional regulator</fullName>
    </submittedName>
</protein>
<dbReference type="GO" id="GO:1901135">
    <property type="term" value="P:carbohydrate derivative metabolic process"/>
    <property type="evidence" value="ECO:0007669"/>
    <property type="project" value="InterPro"/>
</dbReference>
<dbReference type="InterPro" id="IPR009057">
    <property type="entry name" value="Homeodomain-like_sf"/>
</dbReference>
<dbReference type="InterPro" id="IPR000281">
    <property type="entry name" value="HTH_RpiR"/>
</dbReference>
<evidence type="ECO:0000313" key="6">
    <source>
        <dbReference type="Proteomes" id="UP000269374"/>
    </source>
</evidence>
<dbReference type="InterPro" id="IPR047640">
    <property type="entry name" value="RpiR-like"/>
</dbReference>